<dbReference type="PANTHER" id="PTHR36111">
    <property type="entry name" value="INNER MEMBRANE PROTEIN-RELATED"/>
    <property type="match status" value="1"/>
</dbReference>
<dbReference type="PANTHER" id="PTHR36111:SF2">
    <property type="entry name" value="INNER MEMBRANE PROTEIN"/>
    <property type="match status" value="1"/>
</dbReference>
<accession>A0ABT1EEJ5</accession>
<comment type="caution">
    <text evidence="2">The sequence shown here is derived from an EMBL/GenBank/DDBJ whole genome shotgun (WGS) entry which is preliminary data.</text>
</comment>
<dbReference type="EMBL" id="JAMZFV010000002">
    <property type="protein sequence ID" value="MCP1109063.1"/>
    <property type="molecule type" value="Genomic_DNA"/>
</dbReference>
<feature type="transmembrane region" description="Helical" evidence="1">
    <location>
        <begin position="191"/>
        <end position="211"/>
    </location>
</feature>
<feature type="transmembrane region" description="Helical" evidence="1">
    <location>
        <begin position="149"/>
        <end position="171"/>
    </location>
</feature>
<name>A0ABT1EEJ5_9FIRM</name>
<feature type="transmembrane region" description="Helical" evidence="1">
    <location>
        <begin position="218"/>
        <end position="236"/>
    </location>
</feature>
<keyword evidence="1" id="KW-0812">Transmembrane</keyword>
<sequence>MGTLVNALAVLGGGALGLVLKKGLREGLQKTIMQALGVCVLFIGLSGTLEGMLSIKGQEATFSGSMMAVISLVVGALLGNVLRIEEGLEKISEALKNRFAKSGDTGFSEGFLTASVTICIGAMAVVGAINDGINQDPTMLYTKAILDGVLLLILASTFGVGTLFSVIPLVIIQGSITCLAKVIEPVLTAGMLTNIAIVGNMLIFCIGINLLEIPGLKLKIAGMLPAIVVAILYAMFF</sequence>
<keyword evidence="1" id="KW-1133">Transmembrane helix</keyword>
<reference evidence="2 3" key="1">
    <citation type="journal article" date="2022" name="Genome Biol. Evol.">
        <title>Host diet, physiology and behaviors set the stage for Lachnospiraceae cladogenesis.</title>
        <authorList>
            <person name="Vera-Ponce De Leon A."/>
            <person name="Schneider M."/>
            <person name="Jahnes B.C."/>
            <person name="Sadowski V."/>
            <person name="Camuy-Velez L.A."/>
            <person name="Duan J."/>
            <person name="Sabree Z.L."/>
        </authorList>
    </citation>
    <scope>NUCLEOTIDE SEQUENCE [LARGE SCALE GENOMIC DNA]</scope>
    <source>
        <strain evidence="2 3">PAL227</strain>
    </source>
</reference>
<evidence type="ECO:0000313" key="2">
    <source>
        <dbReference type="EMBL" id="MCP1109063.1"/>
    </source>
</evidence>
<dbReference type="Pfam" id="PF04474">
    <property type="entry name" value="DUF554"/>
    <property type="match status" value="1"/>
</dbReference>
<feature type="transmembrane region" description="Helical" evidence="1">
    <location>
        <begin position="60"/>
        <end position="82"/>
    </location>
</feature>
<keyword evidence="3" id="KW-1185">Reference proteome</keyword>
<keyword evidence="1" id="KW-0472">Membrane</keyword>
<dbReference type="Proteomes" id="UP001523565">
    <property type="component" value="Unassembled WGS sequence"/>
</dbReference>
<dbReference type="InterPro" id="IPR007563">
    <property type="entry name" value="DUF554"/>
</dbReference>
<feature type="transmembrane region" description="Helical" evidence="1">
    <location>
        <begin position="33"/>
        <end position="53"/>
    </location>
</feature>
<organism evidence="2 3">
    <name type="scientific">Ohessyouella blattaphilus</name>
    <dbReference type="NCBI Taxonomy" id="2949333"/>
    <lineage>
        <taxon>Bacteria</taxon>
        <taxon>Bacillati</taxon>
        <taxon>Bacillota</taxon>
        <taxon>Clostridia</taxon>
        <taxon>Lachnospirales</taxon>
        <taxon>Lachnospiraceae</taxon>
        <taxon>Ohessyouella</taxon>
    </lineage>
</organism>
<gene>
    <name evidence="2" type="ORF">NK118_02245</name>
</gene>
<evidence type="ECO:0000256" key="1">
    <source>
        <dbReference type="SAM" id="Phobius"/>
    </source>
</evidence>
<protein>
    <submittedName>
        <fullName evidence="2">DUF554 domain-containing protein</fullName>
    </submittedName>
</protein>
<proteinExistence type="predicted"/>
<dbReference type="RefSeq" id="WP_262068219.1">
    <property type="nucleotide sequence ID" value="NZ_JAMXOC010000002.1"/>
</dbReference>
<evidence type="ECO:0000313" key="3">
    <source>
        <dbReference type="Proteomes" id="UP001523565"/>
    </source>
</evidence>
<feature type="transmembrane region" description="Helical" evidence="1">
    <location>
        <begin position="111"/>
        <end position="129"/>
    </location>
</feature>